<comment type="subunit">
    <text evidence="12">Homodimer.</text>
</comment>
<comment type="similarity">
    <text evidence="12">Belongs to the PRA-CH family.</text>
</comment>
<evidence type="ECO:0000256" key="1">
    <source>
        <dbReference type="ARBA" id="ARBA00000024"/>
    </source>
</evidence>
<keyword evidence="10 12" id="KW-0460">Magnesium</keyword>
<comment type="cofactor">
    <cofactor evidence="12">
        <name>Mg(2+)</name>
        <dbReference type="ChEBI" id="CHEBI:18420"/>
    </cofactor>
    <text evidence="12">Binds 1 Mg(2+) ion per subunit.</text>
</comment>
<evidence type="ECO:0000313" key="14">
    <source>
        <dbReference type="EMBL" id="KRO30767.1"/>
    </source>
</evidence>
<dbReference type="PANTHER" id="PTHR42945:SF9">
    <property type="entry name" value="HISTIDINE BIOSYNTHESIS BIFUNCTIONAL PROTEIN HISIE"/>
    <property type="match status" value="1"/>
</dbReference>
<sequence length="109" mass="12272">MSQEIINRLSKAGELIPAIVQDCVSKEVLMLAWVNLQAYEATIATSKATFWSRSRNQLWVKGESSGNYQDVVEIKYDCDSDSLLFLVHSHGPACHTGQTSCFYRSVERI</sequence>
<comment type="similarity">
    <text evidence="6">In the N-terminal section; belongs to the PRA-CH family.</text>
</comment>
<keyword evidence="12" id="KW-0862">Zinc</keyword>
<evidence type="ECO:0000256" key="2">
    <source>
        <dbReference type="ARBA" id="ARBA00001460"/>
    </source>
</evidence>
<evidence type="ECO:0000259" key="13">
    <source>
        <dbReference type="Pfam" id="PF01502"/>
    </source>
</evidence>
<comment type="pathway">
    <text evidence="3 12">Amino-acid biosynthesis; L-histidine biosynthesis; L-histidine from 5-phospho-alpha-D-ribose 1-diphosphate: step 3/9.</text>
</comment>
<dbReference type="GO" id="GO:0000105">
    <property type="term" value="P:L-histidine biosynthetic process"/>
    <property type="evidence" value="ECO:0007669"/>
    <property type="project" value="UniProtKB-UniRule"/>
</dbReference>
<dbReference type="GO" id="GO:0004635">
    <property type="term" value="F:phosphoribosyl-AMP cyclohydrolase activity"/>
    <property type="evidence" value="ECO:0007669"/>
    <property type="project" value="UniProtKB-UniRule"/>
</dbReference>
<keyword evidence="8 12" id="KW-0028">Amino-acid biosynthesis</keyword>
<reference evidence="14 15" key="1">
    <citation type="submission" date="2015-10" db="EMBL/GenBank/DDBJ databases">
        <title>Metagenome-Assembled Genomes uncover a global brackish microbiome.</title>
        <authorList>
            <person name="Hugerth L.W."/>
            <person name="Larsson J."/>
            <person name="Alneberg J."/>
            <person name="Lindh M.V."/>
            <person name="Legrand C."/>
            <person name="Pinhassi J."/>
            <person name="Andersson A.F."/>
        </authorList>
    </citation>
    <scope>NUCLEOTIDE SEQUENCE [LARGE SCALE GENOMIC DNA]</scope>
    <source>
        <strain evidence="14">BACL2 MAG-120802-bin41</strain>
    </source>
</reference>
<evidence type="ECO:0000256" key="3">
    <source>
        <dbReference type="ARBA" id="ARBA00005169"/>
    </source>
</evidence>
<feature type="binding site" evidence="12">
    <location>
        <position position="81"/>
    </location>
    <ligand>
        <name>Mg(2+)</name>
        <dbReference type="ChEBI" id="CHEBI:18420"/>
    </ligand>
</feature>
<evidence type="ECO:0000313" key="15">
    <source>
        <dbReference type="Proteomes" id="UP000053941"/>
    </source>
</evidence>
<feature type="binding site" evidence="12">
    <location>
        <position position="78"/>
    </location>
    <ligand>
        <name>Zn(2+)</name>
        <dbReference type="ChEBI" id="CHEBI:29105"/>
        <note>ligand shared between dimeric partners</note>
    </ligand>
</feature>
<dbReference type="FunFam" id="3.10.20.810:FF:000001">
    <property type="entry name" value="Histidine biosynthesis bifunctional protein HisIE"/>
    <property type="match status" value="1"/>
</dbReference>
<dbReference type="InterPro" id="IPR026660">
    <property type="entry name" value="PRA-CH"/>
</dbReference>
<dbReference type="GO" id="GO:0005737">
    <property type="term" value="C:cytoplasm"/>
    <property type="evidence" value="ECO:0007669"/>
    <property type="project" value="UniProtKB-SubCell"/>
</dbReference>
<comment type="similarity">
    <text evidence="5">In the C-terminal section; belongs to the PRA-PH family.</text>
</comment>
<dbReference type="EC" id="3.5.4.19" evidence="12"/>
<dbReference type="EMBL" id="LIAS01000062">
    <property type="protein sequence ID" value="KRO30767.1"/>
    <property type="molecule type" value="Genomic_DNA"/>
</dbReference>
<feature type="domain" description="Phosphoribosyl-AMP cyclohydrolase" evidence="13">
    <location>
        <begin position="30"/>
        <end position="103"/>
    </location>
</feature>
<evidence type="ECO:0000256" key="7">
    <source>
        <dbReference type="ARBA" id="ARBA00022490"/>
    </source>
</evidence>
<comment type="caution">
    <text evidence="14">The sequence shown here is derived from an EMBL/GenBank/DDBJ whole genome shotgun (WGS) entry which is preliminary data.</text>
</comment>
<evidence type="ECO:0000256" key="4">
    <source>
        <dbReference type="ARBA" id="ARBA00005204"/>
    </source>
</evidence>
<dbReference type="GO" id="GO:0004636">
    <property type="term" value="F:phosphoribosyl-ATP diphosphatase activity"/>
    <property type="evidence" value="ECO:0007669"/>
    <property type="project" value="UniProtKB-EC"/>
</dbReference>
<dbReference type="GO" id="GO:0000287">
    <property type="term" value="F:magnesium ion binding"/>
    <property type="evidence" value="ECO:0007669"/>
    <property type="project" value="UniProtKB-UniRule"/>
</dbReference>
<comment type="catalytic activity">
    <reaction evidence="1 12">
        <text>1-(5-phospho-beta-D-ribosyl)-5'-AMP + H2O = 1-(5-phospho-beta-D-ribosyl)-5-[(5-phospho-beta-D-ribosylamino)methylideneamino]imidazole-4-carboxamide</text>
        <dbReference type="Rhea" id="RHEA:20049"/>
        <dbReference type="ChEBI" id="CHEBI:15377"/>
        <dbReference type="ChEBI" id="CHEBI:58435"/>
        <dbReference type="ChEBI" id="CHEBI:59457"/>
        <dbReference type="EC" id="3.5.4.19"/>
    </reaction>
</comment>
<comment type="catalytic activity">
    <reaction evidence="2">
        <text>1-(5-phospho-beta-D-ribosyl)-ATP + H2O = 1-(5-phospho-beta-D-ribosyl)-5'-AMP + diphosphate + H(+)</text>
        <dbReference type="Rhea" id="RHEA:22828"/>
        <dbReference type="ChEBI" id="CHEBI:15377"/>
        <dbReference type="ChEBI" id="CHEBI:15378"/>
        <dbReference type="ChEBI" id="CHEBI:33019"/>
        <dbReference type="ChEBI" id="CHEBI:59457"/>
        <dbReference type="ChEBI" id="CHEBI:73183"/>
        <dbReference type="EC" id="3.6.1.31"/>
    </reaction>
</comment>
<feature type="binding site" evidence="12">
    <location>
        <position position="101"/>
    </location>
    <ligand>
        <name>Zn(2+)</name>
        <dbReference type="ChEBI" id="CHEBI:29105"/>
        <note>ligand shared between dimeric partners</note>
    </ligand>
</feature>
<comment type="cofactor">
    <cofactor evidence="12">
        <name>Zn(2+)</name>
        <dbReference type="ChEBI" id="CHEBI:29105"/>
    </cofactor>
    <text evidence="12">Binds 1 zinc ion per subunit.</text>
</comment>
<accession>A0A0R2NY67</accession>
<evidence type="ECO:0000256" key="9">
    <source>
        <dbReference type="ARBA" id="ARBA00022801"/>
    </source>
</evidence>
<evidence type="ECO:0000256" key="12">
    <source>
        <dbReference type="HAMAP-Rule" id="MF_01021"/>
    </source>
</evidence>
<dbReference type="Pfam" id="PF01502">
    <property type="entry name" value="PRA-CH"/>
    <property type="match status" value="1"/>
</dbReference>
<dbReference type="Gene3D" id="3.10.20.810">
    <property type="entry name" value="Phosphoribosyl-AMP cyclohydrolase"/>
    <property type="match status" value="1"/>
</dbReference>
<keyword evidence="12" id="KW-0479">Metal-binding</keyword>
<dbReference type="GO" id="GO:0008270">
    <property type="term" value="F:zinc ion binding"/>
    <property type="evidence" value="ECO:0007669"/>
    <property type="project" value="UniProtKB-UniRule"/>
</dbReference>
<dbReference type="NCBIfam" id="NF000768">
    <property type="entry name" value="PRK00051.1"/>
    <property type="match status" value="1"/>
</dbReference>
<dbReference type="PANTHER" id="PTHR42945">
    <property type="entry name" value="HISTIDINE BIOSYNTHESIS BIFUNCTIONAL PROTEIN"/>
    <property type="match status" value="1"/>
</dbReference>
<keyword evidence="9 12" id="KW-0378">Hydrolase</keyword>
<evidence type="ECO:0000256" key="5">
    <source>
        <dbReference type="ARBA" id="ARBA00007731"/>
    </source>
</evidence>
<comment type="function">
    <text evidence="12">Catalyzes the hydrolysis of the adenine ring of phosphoribosyl-AMP.</text>
</comment>
<proteinExistence type="inferred from homology"/>
<gene>
    <name evidence="12" type="primary">hisI</name>
    <name evidence="14" type="ORF">ABR60_05255</name>
</gene>
<evidence type="ECO:0000256" key="11">
    <source>
        <dbReference type="ARBA" id="ARBA00023102"/>
    </source>
</evidence>
<feature type="binding site" evidence="12">
    <location>
        <position position="94"/>
    </location>
    <ligand>
        <name>Zn(2+)</name>
        <dbReference type="ChEBI" id="CHEBI:29105"/>
        <note>ligand shared between dimeric partners</note>
    </ligand>
</feature>
<evidence type="ECO:0000256" key="10">
    <source>
        <dbReference type="ARBA" id="ARBA00022842"/>
    </source>
</evidence>
<keyword evidence="7 12" id="KW-0963">Cytoplasm</keyword>
<dbReference type="UniPathway" id="UPA00031">
    <property type="reaction ID" value="UER00008"/>
</dbReference>
<feature type="binding site" evidence="12">
    <location>
        <position position="79"/>
    </location>
    <ligand>
        <name>Mg(2+)</name>
        <dbReference type="ChEBI" id="CHEBI:18420"/>
    </ligand>
</feature>
<evidence type="ECO:0000256" key="8">
    <source>
        <dbReference type="ARBA" id="ARBA00022605"/>
    </source>
</evidence>
<protein>
    <recommendedName>
        <fullName evidence="12">Phosphoribosyl-AMP cyclohydrolase</fullName>
        <shortName evidence="12">PRA-CH</shortName>
        <ecNumber evidence="12">3.5.4.19</ecNumber>
    </recommendedName>
</protein>
<dbReference type="InterPro" id="IPR038019">
    <property type="entry name" value="PRib_AMP_CycHydrolase_sf"/>
</dbReference>
<dbReference type="SUPFAM" id="SSF141734">
    <property type="entry name" value="HisI-like"/>
    <property type="match status" value="1"/>
</dbReference>
<dbReference type="Proteomes" id="UP000053941">
    <property type="component" value="Unassembled WGS sequence"/>
</dbReference>
<organism evidence="14 15">
    <name type="scientific">Actinobacteria bacterium BACL2 MAG-120802-bin41</name>
    <dbReference type="NCBI Taxonomy" id="1655568"/>
    <lineage>
        <taxon>Bacteria</taxon>
        <taxon>Bacillati</taxon>
        <taxon>Actinomycetota</taxon>
        <taxon>Actinomycetes</taxon>
        <taxon>Actinomycetes incertae sedis</taxon>
        <taxon>ac1 cluster</taxon>
    </lineage>
</organism>
<dbReference type="InterPro" id="IPR002496">
    <property type="entry name" value="PRib_AMP_CycHydrolase_dom"/>
</dbReference>
<dbReference type="AlphaFoldDB" id="A0A0R2NY67"/>
<dbReference type="HAMAP" id="MF_01021">
    <property type="entry name" value="HisI"/>
    <property type="match status" value="1"/>
</dbReference>
<comment type="pathway">
    <text evidence="4">Amino-acid biosynthesis; L-histidine biosynthesis; L-histidine from 5-phospho-alpha-D-ribose 1-diphosphate: step 2/9.</text>
</comment>
<keyword evidence="11 12" id="KW-0368">Histidine biosynthesis</keyword>
<name>A0A0R2NY67_9ACTN</name>
<evidence type="ECO:0000256" key="6">
    <source>
        <dbReference type="ARBA" id="ARBA00008299"/>
    </source>
</evidence>
<comment type="subcellular location">
    <subcellularLocation>
        <location evidence="12">Cytoplasm</location>
    </subcellularLocation>
</comment>
<feature type="binding site" evidence="12">
    <location>
        <position position="77"/>
    </location>
    <ligand>
        <name>Mg(2+)</name>
        <dbReference type="ChEBI" id="CHEBI:18420"/>
    </ligand>
</feature>